<dbReference type="EMBL" id="FOQK01000007">
    <property type="protein sequence ID" value="SFH89332.1"/>
    <property type="molecule type" value="Genomic_DNA"/>
</dbReference>
<proteinExistence type="inferred from homology"/>
<evidence type="ECO:0000259" key="11">
    <source>
        <dbReference type="Pfam" id="PF01578"/>
    </source>
</evidence>
<feature type="transmembrane region" description="Helical" evidence="10">
    <location>
        <begin position="298"/>
        <end position="317"/>
    </location>
</feature>
<dbReference type="PANTHER" id="PTHR43653:SF1">
    <property type="entry name" value="CYTOCHROME C-TYPE BIOGENESIS PROTEIN CCMF"/>
    <property type="match status" value="1"/>
</dbReference>
<feature type="transmembrane region" description="Helical" evidence="10">
    <location>
        <begin position="194"/>
        <end position="216"/>
    </location>
</feature>
<comment type="function">
    <text evidence="9">Required for the biogenesis of c-type cytochromes. Possible subunit of a heme lyase.</text>
</comment>
<feature type="transmembrane region" description="Helical" evidence="10">
    <location>
        <begin position="433"/>
        <end position="450"/>
    </location>
</feature>
<comment type="subcellular location">
    <subcellularLocation>
        <location evidence="1">Cell inner membrane</location>
        <topology evidence="1">Multi-pass membrane protein</topology>
    </subcellularLocation>
</comment>
<dbReference type="InterPro" id="IPR002541">
    <property type="entry name" value="Cyt_c_assembly"/>
</dbReference>
<organism evidence="13 14">
    <name type="scientific">Selenomonas ruminantium</name>
    <dbReference type="NCBI Taxonomy" id="971"/>
    <lineage>
        <taxon>Bacteria</taxon>
        <taxon>Bacillati</taxon>
        <taxon>Bacillota</taxon>
        <taxon>Negativicutes</taxon>
        <taxon>Selenomonadales</taxon>
        <taxon>Selenomonadaceae</taxon>
        <taxon>Selenomonas</taxon>
    </lineage>
</organism>
<gene>
    <name evidence="13" type="ORF">SAMN04487861_107101</name>
</gene>
<dbReference type="PRINTS" id="PR01410">
    <property type="entry name" value="CCBIOGENESIS"/>
</dbReference>
<feature type="transmembrane region" description="Helical" evidence="10">
    <location>
        <begin position="338"/>
        <end position="357"/>
    </location>
</feature>
<evidence type="ECO:0000256" key="5">
    <source>
        <dbReference type="ARBA" id="ARBA00022692"/>
    </source>
</evidence>
<feature type="transmembrane region" description="Helical" evidence="10">
    <location>
        <begin position="377"/>
        <end position="398"/>
    </location>
</feature>
<evidence type="ECO:0000313" key="14">
    <source>
        <dbReference type="Proteomes" id="UP000183639"/>
    </source>
</evidence>
<dbReference type="InterPro" id="IPR003567">
    <property type="entry name" value="Cyt_c_biogenesis"/>
</dbReference>
<dbReference type="AlphaFoldDB" id="A0A1I3DRJ9"/>
<protein>
    <submittedName>
        <fullName evidence="13">Cytochrome c-type biogenesis protein CcmF</fullName>
    </submittedName>
</protein>
<feature type="transmembrane region" description="Helical" evidence="10">
    <location>
        <begin position="236"/>
        <end position="252"/>
    </location>
</feature>
<keyword evidence="7 10" id="KW-1133">Transmembrane helix</keyword>
<dbReference type="PRINTS" id="PR01411">
    <property type="entry name" value="CCMFBIOGNSIS"/>
</dbReference>
<keyword evidence="3" id="KW-1003">Cell membrane</keyword>
<evidence type="ECO:0000256" key="3">
    <source>
        <dbReference type="ARBA" id="ARBA00022475"/>
    </source>
</evidence>
<feature type="domain" description="Cytochrome c assembly protein" evidence="11">
    <location>
        <begin position="85"/>
        <end position="282"/>
    </location>
</feature>
<dbReference type="Pfam" id="PF01578">
    <property type="entry name" value="Cytochrom_C_asm"/>
    <property type="match status" value="1"/>
</dbReference>
<feature type="transmembrane region" description="Helical" evidence="10">
    <location>
        <begin position="457"/>
        <end position="477"/>
    </location>
</feature>
<evidence type="ECO:0000256" key="9">
    <source>
        <dbReference type="ARBA" id="ARBA00037230"/>
    </source>
</evidence>
<dbReference type="PANTHER" id="PTHR43653">
    <property type="entry name" value="CYTOCHROME C ASSEMBLY PROTEIN-RELATED"/>
    <property type="match status" value="1"/>
</dbReference>
<name>A0A1I3DRJ9_SELRU</name>
<feature type="transmembrane region" description="Helical" evidence="10">
    <location>
        <begin position="32"/>
        <end position="54"/>
    </location>
</feature>
<evidence type="ECO:0000256" key="4">
    <source>
        <dbReference type="ARBA" id="ARBA00022519"/>
    </source>
</evidence>
<dbReference type="InterPro" id="IPR032523">
    <property type="entry name" value="CcmF_C"/>
</dbReference>
<dbReference type="GO" id="GO:0015232">
    <property type="term" value="F:heme transmembrane transporter activity"/>
    <property type="evidence" value="ECO:0007669"/>
    <property type="project" value="InterPro"/>
</dbReference>
<accession>A0A1I3DRJ9</accession>
<keyword evidence="6" id="KW-0201">Cytochrome c-type biogenesis</keyword>
<evidence type="ECO:0000256" key="7">
    <source>
        <dbReference type="ARBA" id="ARBA00022989"/>
    </source>
</evidence>
<evidence type="ECO:0000256" key="10">
    <source>
        <dbReference type="SAM" id="Phobius"/>
    </source>
</evidence>
<feature type="transmembrane region" description="Helical" evidence="10">
    <location>
        <begin position="162"/>
        <end position="182"/>
    </location>
</feature>
<dbReference type="GO" id="GO:0020037">
    <property type="term" value="F:heme binding"/>
    <property type="evidence" value="ECO:0007669"/>
    <property type="project" value="InterPro"/>
</dbReference>
<evidence type="ECO:0000259" key="12">
    <source>
        <dbReference type="Pfam" id="PF16327"/>
    </source>
</evidence>
<dbReference type="RefSeq" id="WP_075442787.1">
    <property type="nucleotide sequence ID" value="NZ_FOQK01000007.1"/>
</dbReference>
<keyword evidence="5 10" id="KW-0812">Transmembrane</keyword>
<dbReference type="Pfam" id="PF16327">
    <property type="entry name" value="CcmF_C"/>
    <property type="match status" value="1"/>
</dbReference>
<feature type="domain" description="Cytochrome c-type biogenesis protein CcmF C-terminal" evidence="12">
    <location>
        <begin position="308"/>
        <end position="557"/>
    </location>
</feature>
<sequence length="699" mass="75337">MVGTIFLALALALSLCALLCYGARTERMERYGRWLTVLSFAGSLGASIYLLVLIFGNHFEIAYVASYSSAELPAVYKFSAFWAGQQGSFLLWLLFHAAAGVILGYRQRLSAVGMCVYMVLQTLLTILVLAKSPFLPQEVAVENGVGLNPLLQDPWMAVHPPIIFLGYALLAVPFACSAAALIEGQMAKDWLETARRWALVAWAFLGAGIFIGGYWAYKVLGWGGFWGWDPVENSSLVPWLVAGIFIHVLRVARVRAAALSMVHLAAVFAFSLVLYGTFLTRSGILGDFSVHSFSGTSIGMTIAVVNALVLVGGLLLLTVRAGKLPQGEMYPAYESREFLVLLGALLLVFLAAVIFLGMSMPLLTQLLGKPAAVDTDFYVRTTLPLAIVMMVCLVGASLHRYGEGNKVGPLRPLAAFVLLGAALAWLAGVRQVMPLLLAGAALMGVAASFWSWRRQALGLGGMLAHAGLGLSLLAIVLSGSGSRTVSQELAVNEPVTLYGHEIVFKGQQFADDMREKYYIYTVDGREVRALTKLHANGEDAAREPAIDKTLGGDIYIAPTPPKSSGRQELILKHGRMDMDDLFAYRFEGVSLEEQGGGKMLVKAVIAVTDGDTIERVEPAIQATQDGGTSKAVEVFGGQKRIRLTGVAADQKQVRLEILPSIETETQQAITASVSIKPYIWLLWLGSVLVCAGTLTALKK</sequence>
<keyword evidence="8 10" id="KW-0472">Membrane</keyword>
<evidence type="ECO:0000256" key="2">
    <source>
        <dbReference type="ARBA" id="ARBA00009186"/>
    </source>
</evidence>
<feature type="transmembrane region" description="Helical" evidence="10">
    <location>
        <begin position="112"/>
        <end position="130"/>
    </location>
</feature>
<reference evidence="13 14" key="1">
    <citation type="submission" date="2016-10" db="EMBL/GenBank/DDBJ databases">
        <authorList>
            <person name="de Groot N.N."/>
        </authorList>
    </citation>
    <scope>NUCLEOTIDE SEQUENCE [LARGE SCALE GENOMIC DNA]</scope>
    <source>
        <strain evidence="13 14">Z108</strain>
    </source>
</reference>
<evidence type="ECO:0000256" key="8">
    <source>
        <dbReference type="ARBA" id="ARBA00023136"/>
    </source>
</evidence>
<comment type="similarity">
    <text evidence="2">Belongs to the CcmF/CycK/Ccl1/NrfE/CcsA family.</text>
</comment>
<dbReference type="InterPro" id="IPR003568">
    <property type="entry name" value="Cyt_c_biogenesis_CcmF"/>
</dbReference>
<evidence type="ECO:0000256" key="1">
    <source>
        <dbReference type="ARBA" id="ARBA00004429"/>
    </source>
</evidence>
<feature type="transmembrane region" description="Helical" evidence="10">
    <location>
        <begin position="410"/>
        <end position="427"/>
    </location>
</feature>
<evidence type="ECO:0000256" key="6">
    <source>
        <dbReference type="ARBA" id="ARBA00022748"/>
    </source>
</evidence>
<keyword evidence="4" id="KW-0997">Cell inner membrane</keyword>
<feature type="transmembrane region" description="Helical" evidence="10">
    <location>
        <begin position="89"/>
        <end position="105"/>
    </location>
</feature>
<feature type="transmembrane region" description="Helical" evidence="10">
    <location>
        <begin position="259"/>
        <end position="278"/>
    </location>
</feature>
<dbReference type="GO" id="GO:0005886">
    <property type="term" value="C:plasma membrane"/>
    <property type="evidence" value="ECO:0007669"/>
    <property type="project" value="UniProtKB-SubCell"/>
</dbReference>
<dbReference type="Proteomes" id="UP000183639">
    <property type="component" value="Unassembled WGS sequence"/>
</dbReference>
<evidence type="ECO:0000313" key="13">
    <source>
        <dbReference type="EMBL" id="SFH89332.1"/>
    </source>
</evidence>
<dbReference type="GO" id="GO:0017004">
    <property type="term" value="P:cytochrome complex assembly"/>
    <property type="evidence" value="ECO:0007669"/>
    <property type="project" value="UniProtKB-KW"/>
</dbReference>
<feature type="transmembrane region" description="Helical" evidence="10">
    <location>
        <begin position="678"/>
        <end position="697"/>
    </location>
</feature>